<gene>
    <name evidence="18" type="primary">zbtb40</name>
</gene>
<dbReference type="SMART" id="SM00225">
    <property type="entry name" value="BTB"/>
    <property type="match status" value="1"/>
</dbReference>
<dbReference type="Proteomes" id="UP000694397">
    <property type="component" value="Chromosome 16"/>
</dbReference>
<evidence type="ECO:0000313" key="19">
    <source>
        <dbReference type="Proteomes" id="UP000694397"/>
    </source>
</evidence>
<dbReference type="RefSeq" id="XP_018606213.2">
    <property type="nucleotide sequence ID" value="XM_018750697.2"/>
</dbReference>
<proteinExistence type="inferred from homology"/>
<evidence type="ECO:0000259" key="17">
    <source>
        <dbReference type="PROSITE" id="PS50157"/>
    </source>
</evidence>
<evidence type="ECO:0000256" key="13">
    <source>
        <dbReference type="ARBA" id="ARBA00023242"/>
    </source>
</evidence>
<organism evidence="18 19">
    <name type="scientific">Scleropages formosus</name>
    <name type="common">Asian bonytongue</name>
    <name type="synonym">Osteoglossum formosum</name>
    <dbReference type="NCBI Taxonomy" id="113540"/>
    <lineage>
        <taxon>Eukaryota</taxon>
        <taxon>Metazoa</taxon>
        <taxon>Chordata</taxon>
        <taxon>Craniata</taxon>
        <taxon>Vertebrata</taxon>
        <taxon>Euteleostomi</taxon>
        <taxon>Actinopterygii</taxon>
        <taxon>Neopterygii</taxon>
        <taxon>Teleostei</taxon>
        <taxon>Osteoglossocephala</taxon>
        <taxon>Osteoglossomorpha</taxon>
        <taxon>Osteoglossiformes</taxon>
        <taxon>Osteoglossidae</taxon>
        <taxon>Scleropages</taxon>
    </lineage>
</organism>
<dbReference type="GeneID" id="108933544"/>
<feature type="domain" description="C2H2-type" evidence="17">
    <location>
        <begin position="928"/>
        <end position="955"/>
    </location>
</feature>
<dbReference type="Pfam" id="PF00096">
    <property type="entry name" value="zf-C2H2"/>
    <property type="match status" value="6"/>
</dbReference>
<feature type="domain" description="C2H2-type" evidence="17">
    <location>
        <begin position="814"/>
        <end position="842"/>
    </location>
</feature>
<feature type="domain" description="C2H2-type" evidence="17">
    <location>
        <begin position="843"/>
        <end position="870"/>
    </location>
</feature>
<dbReference type="Gene3D" id="3.30.710.10">
    <property type="entry name" value="Potassium Channel Kv1.1, Chain A"/>
    <property type="match status" value="1"/>
</dbReference>
<evidence type="ECO:0000313" key="18">
    <source>
        <dbReference type="Ensembl" id="ENSSFOP00015032176.2"/>
    </source>
</evidence>
<evidence type="ECO:0000256" key="9">
    <source>
        <dbReference type="ARBA" id="ARBA00022843"/>
    </source>
</evidence>
<dbReference type="SUPFAM" id="SSF54695">
    <property type="entry name" value="POZ domain"/>
    <property type="match status" value="1"/>
</dbReference>
<keyword evidence="12" id="KW-0804">Transcription</keyword>
<dbReference type="FunFam" id="3.30.160.60:FF:000909">
    <property type="entry name" value="zinc finger and BTB domain-containing protein 40"/>
    <property type="match status" value="1"/>
</dbReference>
<dbReference type="GO" id="GO:0008270">
    <property type="term" value="F:zinc ion binding"/>
    <property type="evidence" value="ECO:0007669"/>
    <property type="project" value="UniProtKB-KW"/>
</dbReference>
<dbReference type="SMART" id="SM00355">
    <property type="entry name" value="ZnF_C2H2"/>
    <property type="match status" value="14"/>
</dbReference>
<keyword evidence="6" id="KW-0677">Repeat</keyword>
<dbReference type="GO" id="GO:0000981">
    <property type="term" value="F:DNA-binding transcription factor activity, RNA polymerase II-specific"/>
    <property type="evidence" value="ECO:0007669"/>
    <property type="project" value="TreeGrafter"/>
</dbReference>
<feature type="domain" description="C2H2-type" evidence="17">
    <location>
        <begin position="1023"/>
        <end position="1051"/>
    </location>
</feature>
<keyword evidence="10" id="KW-0805">Transcription regulation</keyword>
<dbReference type="FunFam" id="3.30.160.60:FF:001792">
    <property type="entry name" value="Zinc finger and BTB domain-containing 40"/>
    <property type="match status" value="1"/>
</dbReference>
<name>A0A8C9SD72_SCLFO</name>
<dbReference type="AlphaFoldDB" id="A0A8C9SD72"/>
<dbReference type="InterPro" id="IPR000210">
    <property type="entry name" value="BTB/POZ_dom"/>
</dbReference>
<feature type="domain" description="C2H2-type" evidence="17">
    <location>
        <begin position="995"/>
        <end position="1018"/>
    </location>
</feature>
<evidence type="ECO:0000256" key="15">
    <source>
        <dbReference type="SAM" id="MobiDB-lite"/>
    </source>
</evidence>
<keyword evidence="4" id="KW-1017">Isopeptide bond</keyword>
<dbReference type="GO" id="GO:0005634">
    <property type="term" value="C:nucleus"/>
    <property type="evidence" value="ECO:0007669"/>
    <property type="project" value="UniProtKB-SubCell"/>
</dbReference>
<keyword evidence="11" id="KW-0238">DNA-binding</keyword>
<keyword evidence="19" id="KW-1185">Reference proteome</keyword>
<dbReference type="FunFam" id="3.30.160.60:FF:002248">
    <property type="entry name" value="Zinc finger and BTB domain-containing 40"/>
    <property type="match status" value="1"/>
</dbReference>
<evidence type="ECO:0000256" key="11">
    <source>
        <dbReference type="ARBA" id="ARBA00023125"/>
    </source>
</evidence>
<feature type="domain" description="C2H2-type" evidence="17">
    <location>
        <begin position="1085"/>
        <end position="1112"/>
    </location>
</feature>
<sequence>MELPNYGRQFMQQLHTLRKEGRFCDCTILVGDTPYRAHKLVLAASSLLFKSLLEGSDSISIDTSVVSAQEFASLLEMVYTGRLPPGKHNFTRVIAVADSLQMFDVAVSCKNILTSLMRPPVVASTKSPVSGNPRLENEPVLAGVRVAESRQVVETRGPQKEEQTPSSSLDACPQEPPDAKTRTECLEKADRATDQVMDTGLDFSTESKDLEFLSQSREKIVEIVGDVHLWVKAVQMWEGISAVERQVILDCCREESDGPSVIRKLLNMVMDRKCLSAYTVFSILDLLKERYPELIPVLQRHSVQVSEHQDESPVGQEGLTGEARSPFAHLLLGNAEKLVSALSEVDTLADRLATAARSSMEEYTREMVSECCRSGTPREVAKRLIARVKEAEGGSNKGVAKDTALNGLLTLLRMIQDSSPALQKLLVHTDPQEPLEAKPTGLCQEADESELLKRYHSRILEAVSDPQPLLQCLKTMAGFPSKEKECAEALLQQAAGAQVVDKLLSAALQGSAISVLSVWRMLFMAGARDPSLESLIQEVREQPGVQKLVYAAMDPEGLHVDLLLKHKALVLQVTETIADLEAGIQTAEGQTEGVTEFLSTCKSQGENLTMADILSRVLEQSLPAQPFCRLLALNQQVLPLLHPLFHDMKQAGKETTLLKSSAEGFPVEEFEASDEQQMKKSGKQAAVKQCFCQWCGKAFAFRCRMEVHRKRCRLSQEASQHCPHCSLELATPLALQQHLAEAHEGPPRKKKRKQELVACDLCGKTFAHPSGMLYHKRTDHFDEKPYSCEECGAKFAANSSLKNHQRLHTGERPFRCKHCDMSFSQAAALSYHSKKKHSEGKMYACQYCEAVFAQSIELTRHVRTHTGDKPYVCRECGKGFSQANGLSVHLHTFHNISDPHDCQKCRMSFSSLEEHRKHIQECHPKEYHQCNMCSKIFNSSALLEKHVITHVGGKPYNCKICHKAYQQLSGLWYHNRITHPEVFAGQGSRTLRSFVQCPACSRAFPSNSSLLKHQKHEHPEGIFECEECKDTFPELQELEDHKKEKHSGEELHLSQCPYCPSSYATRAEMQLHVCTQHLNQEGDMFSCAHCELLFSSQLELQDHFLSHHQEGLSDNPQSAPSQMVIQTEESPDGPEQVITLDQSQVYVALADSESAGTGSEIVAVNMEDLLDGTITFICGENQ</sequence>
<evidence type="ECO:0000256" key="5">
    <source>
        <dbReference type="ARBA" id="ARBA00022723"/>
    </source>
</evidence>
<evidence type="ECO:0000256" key="2">
    <source>
        <dbReference type="ARBA" id="ARBA00004123"/>
    </source>
</evidence>
<protein>
    <submittedName>
        <fullName evidence="18">Zinc finger and BTB domain containing 40</fullName>
    </submittedName>
</protein>
<evidence type="ECO:0000256" key="1">
    <source>
        <dbReference type="ARBA" id="ARBA00003767"/>
    </source>
</evidence>
<dbReference type="PANTHER" id="PTHR24394:SF0">
    <property type="entry name" value="ZINC FINGER AND BTB DOMAIN-CONTAINING PROTEIN 40"/>
    <property type="match status" value="1"/>
</dbReference>
<accession>A0A8C9SD72</accession>
<keyword evidence="13" id="KW-0539">Nucleus</keyword>
<dbReference type="GeneTree" id="ENSGT00930000151052"/>
<dbReference type="PANTHER" id="PTHR24394">
    <property type="entry name" value="ZINC FINGER PROTEIN"/>
    <property type="match status" value="1"/>
</dbReference>
<dbReference type="PROSITE" id="PS50157">
    <property type="entry name" value="ZINC_FINGER_C2H2_2"/>
    <property type="match status" value="10"/>
</dbReference>
<dbReference type="FunFam" id="3.30.160.60:FF:000696">
    <property type="entry name" value="Zinc finger and BTB domain containing 40"/>
    <property type="match status" value="1"/>
</dbReference>
<dbReference type="KEGG" id="sfm:108933544"/>
<dbReference type="GO" id="GO:0003677">
    <property type="term" value="F:DNA binding"/>
    <property type="evidence" value="ECO:0007669"/>
    <property type="project" value="UniProtKB-KW"/>
</dbReference>
<dbReference type="InterPro" id="IPR011333">
    <property type="entry name" value="SKP1/BTB/POZ_sf"/>
</dbReference>
<feature type="domain" description="BTB" evidence="16">
    <location>
        <begin position="24"/>
        <end position="87"/>
    </location>
</feature>
<evidence type="ECO:0000256" key="6">
    <source>
        <dbReference type="ARBA" id="ARBA00022737"/>
    </source>
</evidence>
<evidence type="ECO:0000256" key="4">
    <source>
        <dbReference type="ARBA" id="ARBA00022499"/>
    </source>
</evidence>
<reference evidence="18" key="2">
    <citation type="submission" date="2025-08" db="UniProtKB">
        <authorList>
            <consortium name="Ensembl"/>
        </authorList>
    </citation>
    <scope>IDENTIFICATION</scope>
</reference>
<dbReference type="InterPro" id="IPR030404">
    <property type="entry name" value="ZBTB40_BTB_POZ_dom"/>
</dbReference>
<dbReference type="PROSITE" id="PS00028">
    <property type="entry name" value="ZINC_FINGER_C2H2_1"/>
    <property type="match status" value="12"/>
</dbReference>
<evidence type="ECO:0000256" key="3">
    <source>
        <dbReference type="ARBA" id="ARBA00006991"/>
    </source>
</evidence>
<dbReference type="InterPro" id="IPR013087">
    <property type="entry name" value="Znf_C2H2_type"/>
</dbReference>
<feature type="compositionally biased region" description="Basic and acidic residues" evidence="15">
    <location>
        <begin position="151"/>
        <end position="163"/>
    </location>
</feature>
<dbReference type="OrthoDB" id="9931612at2759"/>
<keyword evidence="8" id="KW-0862">Zinc</keyword>
<dbReference type="CTD" id="9923"/>
<reference evidence="18 19" key="1">
    <citation type="submission" date="2019-04" db="EMBL/GenBank/DDBJ databases">
        <authorList>
            <consortium name="Wellcome Sanger Institute Data Sharing"/>
        </authorList>
    </citation>
    <scope>NUCLEOTIDE SEQUENCE [LARGE SCALE GENOMIC DNA]</scope>
</reference>
<evidence type="ECO:0000256" key="14">
    <source>
        <dbReference type="PROSITE-ProRule" id="PRU00042"/>
    </source>
</evidence>
<keyword evidence="5" id="KW-0479">Metal-binding</keyword>
<feature type="region of interest" description="Disordered" evidence="15">
    <location>
        <begin position="151"/>
        <end position="181"/>
    </location>
</feature>
<feature type="domain" description="C2H2-type" evidence="17">
    <location>
        <begin position="871"/>
        <end position="899"/>
    </location>
</feature>
<comment type="function">
    <text evidence="1">May be involved in transcriptional regulation.</text>
</comment>
<comment type="subcellular location">
    <subcellularLocation>
        <location evidence="2">Nucleus</location>
    </subcellularLocation>
</comment>
<keyword evidence="9" id="KW-0832">Ubl conjugation</keyword>
<keyword evidence="7 14" id="KW-0863">Zinc-finger</keyword>
<feature type="domain" description="C2H2-type" evidence="17">
    <location>
        <begin position="757"/>
        <end position="785"/>
    </location>
</feature>
<evidence type="ECO:0000256" key="7">
    <source>
        <dbReference type="ARBA" id="ARBA00022771"/>
    </source>
</evidence>
<feature type="domain" description="C2H2-type" evidence="17">
    <location>
        <begin position="956"/>
        <end position="979"/>
    </location>
</feature>
<evidence type="ECO:0000259" key="16">
    <source>
        <dbReference type="PROSITE" id="PS50097"/>
    </source>
</evidence>
<dbReference type="Pfam" id="PF00651">
    <property type="entry name" value="BTB"/>
    <property type="match status" value="1"/>
</dbReference>
<evidence type="ECO:0000256" key="8">
    <source>
        <dbReference type="ARBA" id="ARBA00022833"/>
    </source>
</evidence>
<comment type="similarity">
    <text evidence="3">Belongs to the krueppel C2H2-type zinc-finger protein family.</text>
</comment>
<dbReference type="CDD" id="cd18225">
    <property type="entry name" value="BTB_POZ_ZBTB40"/>
    <property type="match status" value="1"/>
</dbReference>
<feature type="domain" description="C2H2-type" evidence="17">
    <location>
        <begin position="786"/>
        <end position="813"/>
    </location>
</feature>
<dbReference type="InterPro" id="IPR036236">
    <property type="entry name" value="Znf_C2H2_sf"/>
</dbReference>
<dbReference type="SUPFAM" id="SSF57667">
    <property type="entry name" value="beta-beta-alpha zinc fingers"/>
    <property type="match status" value="5"/>
</dbReference>
<dbReference type="FunFam" id="3.30.160.60:FF:000645">
    <property type="entry name" value="Zinc finger and BTB domain containing 40"/>
    <property type="match status" value="1"/>
</dbReference>
<dbReference type="PROSITE" id="PS50097">
    <property type="entry name" value="BTB"/>
    <property type="match status" value="1"/>
</dbReference>
<dbReference type="FunFam" id="3.30.160.60:FF:002349">
    <property type="entry name" value="Zinc finger and BTB domain-containing 40"/>
    <property type="match status" value="1"/>
</dbReference>
<dbReference type="Gene3D" id="3.30.160.60">
    <property type="entry name" value="Classic Zinc Finger"/>
    <property type="match status" value="10"/>
</dbReference>
<reference evidence="18" key="3">
    <citation type="submission" date="2025-09" db="UniProtKB">
        <authorList>
            <consortium name="Ensembl"/>
        </authorList>
    </citation>
    <scope>IDENTIFICATION</scope>
</reference>
<evidence type="ECO:0000256" key="10">
    <source>
        <dbReference type="ARBA" id="ARBA00023015"/>
    </source>
</evidence>
<dbReference type="Ensembl" id="ENSSFOT00015032534.2">
    <property type="protein sequence ID" value="ENSSFOP00015032176.2"/>
    <property type="gene ID" value="ENSSFOG00015020593.2"/>
</dbReference>
<evidence type="ECO:0000256" key="12">
    <source>
        <dbReference type="ARBA" id="ARBA00023163"/>
    </source>
</evidence>